<organism evidence="1 2">
    <name type="scientific">Xanthomonas campestris pv. phaseoli</name>
    <dbReference type="NCBI Taxonomy" id="317013"/>
    <lineage>
        <taxon>Bacteria</taxon>
        <taxon>Pseudomonadati</taxon>
        <taxon>Pseudomonadota</taxon>
        <taxon>Gammaproteobacteria</taxon>
        <taxon>Lysobacterales</taxon>
        <taxon>Lysobacteraceae</taxon>
        <taxon>Xanthomonas</taxon>
    </lineage>
</organism>
<dbReference type="Pfam" id="PF13031">
    <property type="entry name" value="DUF3892"/>
    <property type="match status" value="1"/>
</dbReference>
<accession>A0ABY1TP76</accession>
<reference evidence="1 2" key="1">
    <citation type="submission" date="2017-10" db="EMBL/GenBank/DDBJ databases">
        <authorList>
            <person name="Regsiter A."/>
            <person name="William W."/>
        </authorList>
    </citation>
    <scope>NUCLEOTIDE SEQUENCE [LARGE SCALE GENOMIC DNA]</scope>
    <source>
        <strain evidence="1 2">CFBP6984</strain>
    </source>
</reference>
<comment type="caution">
    <text evidence="1">The sequence shown here is derived from an EMBL/GenBank/DDBJ whole genome shotgun (WGS) entry which is preliminary data.</text>
</comment>
<dbReference type="InterPro" id="IPR024997">
    <property type="entry name" value="DUF3892"/>
</dbReference>
<dbReference type="Proteomes" id="UP000234181">
    <property type="component" value="Unassembled WGS sequence"/>
</dbReference>
<dbReference type="RefSeq" id="WP_099858923.1">
    <property type="nucleotide sequence ID" value="NZ_CP020975.2"/>
</dbReference>
<dbReference type="EMBL" id="OCYT01000079">
    <property type="protein sequence ID" value="SON78287.1"/>
    <property type="molecule type" value="Genomic_DNA"/>
</dbReference>
<keyword evidence="2" id="KW-1185">Reference proteome</keyword>
<evidence type="ECO:0008006" key="3">
    <source>
        <dbReference type="Google" id="ProtNLM"/>
    </source>
</evidence>
<sequence>MVNQNYYVSAVSYNSDETHIAKLRIHKIIDGTSTFSRDSEDVTRPKVIELIEKGSRFSTIIKKSDGSWSVGAPLEIVPVTTKYVKTRRDESTKDNLENLPSF</sequence>
<evidence type="ECO:0000313" key="1">
    <source>
        <dbReference type="EMBL" id="SON78287.1"/>
    </source>
</evidence>
<protein>
    <recommendedName>
        <fullName evidence="3">DUF3892 domain-containing protein</fullName>
    </recommendedName>
</protein>
<proteinExistence type="predicted"/>
<name>A0ABY1TP76_XANCH</name>
<gene>
    <name evidence="1" type="ORF">XAP6984_250030</name>
</gene>
<evidence type="ECO:0000313" key="2">
    <source>
        <dbReference type="Proteomes" id="UP000234181"/>
    </source>
</evidence>